<dbReference type="FunFam" id="2.60.40.420:FF:000067">
    <property type="entry name" value="Cupredoxin superfamily protein"/>
    <property type="match status" value="1"/>
</dbReference>
<gene>
    <name evidence="14" type="ORF">HYC85_025446</name>
</gene>
<evidence type="ECO:0000256" key="1">
    <source>
        <dbReference type="ARBA" id="ARBA00004479"/>
    </source>
</evidence>
<dbReference type="SUPFAM" id="SSF49503">
    <property type="entry name" value="Cupredoxins"/>
    <property type="match status" value="1"/>
</dbReference>
<reference evidence="14 15" key="2">
    <citation type="submission" date="2020-07" db="EMBL/GenBank/DDBJ databases">
        <title>Genome assembly of wild tea tree DASZ reveals pedigree and selection history of tea varieties.</title>
        <authorList>
            <person name="Zhang W."/>
        </authorList>
    </citation>
    <scope>NUCLEOTIDE SEQUENCE [LARGE SCALE GENOMIC DNA]</scope>
    <source>
        <strain evidence="15">cv. G240</strain>
        <tissue evidence="14">Leaf</tissue>
    </source>
</reference>
<dbReference type="AlphaFoldDB" id="A0A7J7GB17"/>
<proteinExistence type="predicted"/>
<comment type="subcellular location">
    <subcellularLocation>
        <location evidence="1">Membrane</location>
        <topology evidence="1">Single-pass type I membrane protein</topology>
    </subcellularLocation>
</comment>
<accession>A0A7J7GB17</accession>
<dbReference type="GO" id="GO:0009610">
    <property type="term" value="P:response to symbiotic fungus"/>
    <property type="evidence" value="ECO:0007669"/>
    <property type="project" value="UniProtKB-ARBA"/>
</dbReference>
<organism evidence="14 15">
    <name type="scientific">Camellia sinensis</name>
    <name type="common">Tea plant</name>
    <name type="synonym">Thea sinensis</name>
    <dbReference type="NCBI Taxonomy" id="4442"/>
    <lineage>
        <taxon>Eukaryota</taxon>
        <taxon>Viridiplantae</taxon>
        <taxon>Streptophyta</taxon>
        <taxon>Embryophyta</taxon>
        <taxon>Tracheophyta</taxon>
        <taxon>Spermatophyta</taxon>
        <taxon>Magnoliopsida</taxon>
        <taxon>eudicotyledons</taxon>
        <taxon>Gunneridae</taxon>
        <taxon>Pentapetalae</taxon>
        <taxon>asterids</taxon>
        <taxon>Ericales</taxon>
        <taxon>Theaceae</taxon>
        <taxon>Camellia</taxon>
    </lineage>
</organism>
<keyword evidence="6" id="KW-0249">Electron transport</keyword>
<evidence type="ECO:0000259" key="13">
    <source>
        <dbReference type="PROSITE" id="PS51485"/>
    </source>
</evidence>
<dbReference type="Pfam" id="PF02298">
    <property type="entry name" value="Cu_bind_like"/>
    <property type="match status" value="1"/>
</dbReference>
<keyword evidence="2" id="KW-0813">Transport</keyword>
<keyword evidence="3 12" id="KW-0812">Transmembrane</keyword>
<dbReference type="Gene3D" id="2.60.40.420">
    <property type="entry name" value="Cupredoxins - blue copper proteins"/>
    <property type="match status" value="1"/>
</dbReference>
<reference evidence="15" key="1">
    <citation type="journal article" date="2020" name="Nat. Commun.">
        <title>Genome assembly of wild tea tree DASZ reveals pedigree and selection history of tea varieties.</title>
        <authorList>
            <person name="Zhang W."/>
            <person name="Zhang Y."/>
            <person name="Qiu H."/>
            <person name="Guo Y."/>
            <person name="Wan H."/>
            <person name="Zhang X."/>
            <person name="Scossa F."/>
            <person name="Alseekh S."/>
            <person name="Zhang Q."/>
            <person name="Wang P."/>
            <person name="Xu L."/>
            <person name="Schmidt M.H."/>
            <person name="Jia X."/>
            <person name="Li D."/>
            <person name="Zhu A."/>
            <person name="Guo F."/>
            <person name="Chen W."/>
            <person name="Ni D."/>
            <person name="Usadel B."/>
            <person name="Fernie A.R."/>
            <person name="Wen W."/>
        </authorList>
    </citation>
    <scope>NUCLEOTIDE SEQUENCE [LARGE SCALE GENOMIC DNA]</scope>
    <source>
        <strain evidence="15">cv. G240</strain>
    </source>
</reference>
<evidence type="ECO:0000256" key="10">
    <source>
        <dbReference type="ARBA" id="ARBA00023157"/>
    </source>
</evidence>
<sequence>MAVKHVFIIIVVIFPIIVSATDFIVGDEKGWTVNFDYQAWVRGKDFRVGDKLVFLYPEEAHDVFKVNGTGFQNCNAPPLKEALTSGKDTVYICGVAKHCANGDQKLFTNVNTAKSVVPITNSAYGIVVTVFRSAKAVGVTIMLILVS</sequence>
<feature type="transmembrane region" description="Helical" evidence="12">
    <location>
        <begin position="6"/>
        <end position="25"/>
    </location>
</feature>
<keyword evidence="4" id="KW-0479">Metal-binding</keyword>
<evidence type="ECO:0000256" key="11">
    <source>
        <dbReference type="ARBA" id="ARBA00023180"/>
    </source>
</evidence>
<evidence type="ECO:0000256" key="4">
    <source>
        <dbReference type="ARBA" id="ARBA00022723"/>
    </source>
</evidence>
<evidence type="ECO:0000256" key="7">
    <source>
        <dbReference type="ARBA" id="ARBA00022989"/>
    </source>
</evidence>
<evidence type="ECO:0000256" key="5">
    <source>
        <dbReference type="ARBA" id="ARBA00022729"/>
    </source>
</evidence>
<keyword evidence="15" id="KW-1185">Reference proteome</keyword>
<evidence type="ECO:0000256" key="6">
    <source>
        <dbReference type="ARBA" id="ARBA00022982"/>
    </source>
</evidence>
<dbReference type="InterPro" id="IPR008972">
    <property type="entry name" value="Cupredoxin"/>
</dbReference>
<evidence type="ECO:0000313" key="14">
    <source>
        <dbReference type="EMBL" id="KAF5937940.1"/>
    </source>
</evidence>
<dbReference type="GO" id="GO:0046872">
    <property type="term" value="F:metal ion binding"/>
    <property type="evidence" value="ECO:0007669"/>
    <property type="project" value="UniProtKB-KW"/>
</dbReference>
<evidence type="ECO:0000256" key="2">
    <source>
        <dbReference type="ARBA" id="ARBA00022448"/>
    </source>
</evidence>
<dbReference type="PANTHER" id="PTHR33021:SF533">
    <property type="entry name" value="PHYTOCYANIN DOMAIN-CONTAINING PROTEIN"/>
    <property type="match status" value="1"/>
</dbReference>
<comment type="caution">
    <text evidence="14">The sequence shown here is derived from an EMBL/GenBank/DDBJ whole genome shotgun (WGS) entry which is preliminary data.</text>
</comment>
<keyword evidence="5" id="KW-0732">Signal</keyword>
<dbReference type="PROSITE" id="PS51485">
    <property type="entry name" value="PHYTOCYANIN"/>
    <property type="match status" value="1"/>
</dbReference>
<dbReference type="PANTHER" id="PTHR33021">
    <property type="entry name" value="BLUE COPPER PROTEIN"/>
    <property type="match status" value="1"/>
</dbReference>
<protein>
    <recommendedName>
        <fullName evidence="13">Phytocyanin domain-containing protein</fullName>
    </recommendedName>
</protein>
<dbReference type="GO" id="GO:0005886">
    <property type="term" value="C:plasma membrane"/>
    <property type="evidence" value="ECO:0007669"/>
    <property type="project" value="TreeGrafter"/>
</dbReference>
<keyword evidence="9 12" id="KW-0472">Membrane</keyword>
<dbReference type="InterPro" id="IPR039391">
    <property type="entry name" value="Phytocyanin-like"/>
</dbReference>
<keyword evidence="10" id="KW-1015">Disulfide bond</keyword>
<evidence type="ECO:0000256" key="9">
    <source>
        <dbReference type="ARBA" id="ARBA00023136"/>
    </source>
</evidence>
<evidence type="ECO:0000256" key="3">
    <source>
        <dbReference type="ARBA" id="ARBA00022692"/>
    </source>
</evidence>
<keyword evidence="11" id="KW-0325">Glycoprotein</keyword>
<dbReference type="EMBL" id="JACBKZ010000012">
    <property type="protein sequence ID" value="KAF5937940.1"/>
    <property type="molecule type" value="Genomic_DNA"/>
</dbReference>
<name>A0A7J7GB17_CAMSI</name>
<dbReference type="Proteomes" id="UP000593564">
    <property type="component" value="Unassembled WGS sequence"/>
</dbReference>
<evidence type="ECO:0000256" key="12">
    <source>
        <dbReference type="SAM" id="Phobius"/>
    </source>
</evidence>
<evidence type="ECO:0000313" key="15">
    <source>
        <dbReference type="Proteomes" id="UP000593564"/>
    </source>
</evidence>
<dbReference type="InterPro" id="IPR003245">
    <property type="entry name" value="Phytocyanin_dom"/>
</dbReference>
<keyword evidence="8" id="KW-0186">Copper</keyword>
<dbReference type="GO" id="GO:0009055">
    <property type="term" value="F:electron transfer activity"/>
    <property type="evidence" value="ECO:0007669"/>
    <property type="project" value="InterPro"/>
</dbReference>
<dbReference type="CDD" id="cd04216">
    <property type="entry name" value="Phytocyanin"/>
    <property type="match status" value="1"/>
</dbReference>
<evidence type="ECO:0000256" key="8">
    <source>
        <dbReference type="ARBA" id="ARBA00023008"/>
    </source>
</evidence>
<keyword evidence="7 12" id="KW-1133">Transmembrane helix</keyword>
<feature type="domain" description="Phytocyanin" evidence="13">
    <location>
        <begin position="21"/>
        <end position="147"/>
    </location>
</feature>